<evidence type="ECO:0008006" key="4">
    <source>
        <dbReference type="Google" id="ProtNLM"/>
    </source>
</evidence>
<proteinExistence type="predicted"/>
<evidence type="ECO:0000256" key="1">
    <source>
        <dbReference type="SAM" id="Phobius"/>
    </source>
</evidence>
<dbReference type="EMBL" id="BAABFA010000008">
    <property type="protein sequence ID" value="GAA4463525.1"/>
    <property type="molecule type" value="Genomic_DNA"/>
</dbReference>
<comment type="caution">
    <text evidence="2">The sequence shown here is derived from an EMBL/GenBank/DDBJ whole genome shotgun (WGS) entry which is preliminary data.</text>
</comment>
<protein>
    <recommendedName>
        <fullName evidence="4">DUF983 domain-containing protein</fullName>
    </recommendedName>
</protein>
<dbReference type="RefSeq" id="WP_345080102.1">
    <property type="nucleotide sequence ID" value="NZ_BAABFA010000008.1"/>
</dbReference>
<accession>A0ABP8NDA1</accession>
<dbReference type="Proteomes" id="UP001500067">
    <property type="component" value="Unassembled WGS sequence"/>
</dbReference>
<organism evidence="2 3">
    <name type="scientific">Nemorincola caseinilytica</name>
    <dbReference type="NCBI Taxonomy" id="2054315"/>
    <lineage>
        <taxon>Bacteria</taxon>
        <taxon>Pseudomonadati</taxon>
        <taxon>Bacteroidota</taxon>
        <taxon>Chitinophagia</taxon>
        <taxon>Chitinophagales</taxon>
        <taxon>Chitinophagaceae</taxon>
        <taxon>Nemorincola</taxon>
    </lineage>
</organism>
<evidence type="ECO:0000313" key="2">
    <source>
        <dbReference type="EMBL" id="GAA4463525.1"/>
    </source>
</evidence>
<keyword evidence="1" id="KW-0472">Membrane</keyword>
<feature type="transmembrane region" description="Helical" evidence="1">
    <location>
        <begin position="97"/>
        <end position="115"/>
    </location>
</feature>
<sequence>MCAQKEGNAPGLLWSVLTNKCPRCRKGHLFTYKNPYKWGKTVAMPENCPVCGQKYELETGFYFGTGYVSYGLTIMFTALTFVLWWLILGISLQDNSILWWLAANAAIIMAMQPILQRWSRSMWIAFFVRYDKGTLLKSN</sequence>
<keyword evidence="3" id="KW-1185">Reference proteome</keyword>
<reference evidence="3" key="1">
    <citation type="journal article" date="2019" name="Int. J. Syst. Evol. Microbiol.">
        <title>The Global Catalogue of Microorganisms (GCM) 10K type strain sequencing project: providing services to taxonomists for standard genome sequencing and annotation.</title>
        <authorList>
            <consortium name="The Broad Institute Genomics Platform"/>
            <consortium name="The Broad Institute Genome Sequencing Center for Infectious Disease"/>
            <person name="Wu L."/>
            <person name="Ma J."/>
        </authorList>
    </citation>
    <scope>NUCLEOTIDE SEQUENCE [LARGE SCALE GENOMIC DNA]</scope>
    <source>
        <strain evidence="3">JCM 32105</strain>
    </source>
</reference>
<keyword evidence="1" id="KW-1133">Transmembrane helix</keyword>
<evidence type="ECO:0000313" key="3">
    <source>
        <dbReference type="Proteomes" id="UP001500067"/>
    </source>
</evidence>
<feature type="transmembrane region" description="Helical" evidence="1">
    <location>
        <begin position="67"/>
        <end position="91"/>
    </location>
</feature>
<keyword evidence="1" id="KW-0812">Transmembrane</keyword>
<gene>
    <name evidence="2" type="ORF">GCM10023093_12180</name>
</gene>
<name>A0ABP8NDA1_9BACT</name>